<dbReference type="SUPFAM" id="SSF55856">
    <property type="entry name" value="Cytochrome b5-like heme/steroid binding domain"/>
    <property type="match status" value="1"/>
</dbReference>
<dbReference type="GO" id="GO:0004128">
    <property type="term" value="F:cytochrome-b5 reductase activity, acting on NAD(P)H"/>
    <property type="evidence" value="ECO:0007669"/>
    <property type="project" value="TreeGrafter"/>
</dbReference>
<dbReference type="PANTHER" id="PTHR46237">
    <property type="entry name" value="CYTOCHROME B5 REDUCTASE 4 FAMILY MEMBER"/>
    <property type="match status" value="1"/>
</dbReference>
<evidence type="ECO:0000259" key="5">
    <source>
        <dbReference type="PROSITE" id="PS50255"/>
    </source>
</evidence>
<evidence type="ECO:0000313" key="7">
    <source>
        <dbReference type="Proteomes" id="UP000315496"/>
    </source>
</evidence>
<feature type="domain" description="Cytochrome b5 heme-binding" evidence="5">
    <location>
        <begin position="30"/>
        <end position="106"/>
    </location>
</feature>
<gene>
    <name evidence="6" type="ORF">GMRT_14150</name>
</gene>
<dbReference type="InterPro" id="IPR036400">
    <property type="entry name" value="Cyt_B5-like_heme/steroid_sf"/>
</dbReference>
<dbReference type="OrthoDB" id="432299at2759"/>
<evidence type="ECO:0000256" key="3">
    <source>
        <dbReference type="ARBA" id="ARBA00023004"/>
    </source>
</evidence>
<name>A0A4Z1T3U0_GIAMU</name>
<protein>
    <submittedName>
        <fullName evidence="6">Ferrihemoglobin reductase</fullName>
    </submittedName>
</protein>
<dbReference type="EMBL" id="VDLU01000004">
    <property type="protein sequence ID" value="TNJ27061.1"/>
    <property type="molecule type" value="Genomic_DNA"/>
</dbReference>
<dbReference type="PANTHER" id="PTHR46237:SF1">
    <property type="entry name" value="CYTOCHROME B5 REDUCTASE 4"/>
    <property type="match status" value="1"/>
</dbReference>
<evidence type="ECO:0000256" key="1">
    <source>
        <dbReference type="ARBA" id="ARBA00022617"/>
    </source>
</evidence>
<sequence>MSSIRERRDARMREHILSKVRPRTDEEIRTTLYTPEDVAQHASPDDAWISHQGLVYDVTHYIQFHPGGRACMDKYMGGDTTHASLSVHRWVDVAKMLRPLAIGTLVPSRYGGCEPITENDEEKVQ</sequence>
<dbReference type="PROSITE" id="PS50255">
    <property type="entry name" value="CYTOCHROME_B5_2"/>
    <property type="match status" value="1"/>
</dbReference>
<dbReference type="InterPro" id="IPR051872">
    <property type="entry name" value="Cytochrome_b5/Flavoprotein_Rdt"/>
</dbReference>
<dbReference type="SMART" id="SM01117">
    <property type="entry name" value="Cyt-b5"/>
    <property type="match status" value="1"/>
</dbReference>
<dbReference type="InterPro" id="IPR018506">
    <property type="entry name" value="Cyt_B5_heme-BS"/>
</dbReference>
<dbReference type="VEuPathDB" id="GiardiaDB:GMRT_14150"/>
<keyword evidence="1 4" id="KW-0349">Heme</keyword>
<comment type="similarity">
    <text evidence="4">Belongs to the cytochrome b5 family.</text>
</comment>
<dbReference type="Pfam" id="PF00173">
    <property type="entry name" value="Cyt-b5"/>
    <property type="match status" value="1"/>
</dbReference>
<organism evidence="6 7">
    <name type="scientific">Giardia muris</name>
    <dbReference type="NCBI Taxonomy" id="5742"/>
    <lineage>
        <taxon>Eukaryota</taxon>
        <taxon>Metamonada</taxon>
        <taxon>Diplomonadida</taxon>
        <taxon>Hexamitidae</taxon>
        <taxon>Giardiinae</taxon>
        <taxon>Giardia</taxon>
    </lineage>
</organism>
<dbReference type="AlphaFoldDB" id="A0A4Z1T3U0"/>
<dbReference type="Gene3D" id="3.10.120.10">
    <property type="entry name" value="Cytochrome b5-like heme/steroid binding domain"/>
    <property type="match status" value="1"/>
</dbReference>
<dbReference type="GO" id="GO:0005737">
    <property type="term" value="C:cytoplasm"/>
    <property type="evidence" value="ECO:0007669"/>
    <property type="project" value="TreeGrafter"/>
</dbReference>
<evidence type="ECO:0000256" key="4">
    <source>
        <dbReference type="RuleBase" id="RU362121"/>
    </source>
</evidence>
<reference evidence="6 7" key="1">
    <citation type="submission" date="2019-05" db="EMBL/GenBank/DDBJ databases">
        <title>The compact genome of Giardia muris reveals important steps in the evolution of intestinal protozoan parasites.</title>
        <authorList>
            <person name="Xu F."/>
            <person name="Jimenez-Gonzalez A."/>
            <person name="Einarsson E."/>
            <person name="Astvaldsson A."/>
            <person name="Peirasmaki D."/>
            <person name="Eckmann L."/>
            <person name="Andersson J.O."/>
            <person name="Svard S.G."/>
            <person name="Jerlstrom-Hultqvist J."/>
        </authorList>
    </citation>
    <scope>NUCLEOTIDE SEQUENCE [LARGE SCALE GENOMIC DNA]</scope>
    <source>
        <strain evidence="6 7">Roberts-Thomson</strain>
    </source>
</reference>
<evidence type="ECO:0000313" key="6">
    <source>
        <dbReference type="EMBL" id="TNJ27061.1"/>
    </source>
</evidence>
<comment type="caution">
    <text evidence="6">The sequence shown here is derived from an EMBL/GenBank/DDBJ whole genome shotgun (WGS) entry which is preliminary data.</text>
</comment>
<accession>A0A4Z1T3U0</accession>
<dbReference type="GO" id="GO:0020037">
    <property type="term" value="F:heme binding"/>
    <property type="evidence" value="ECO:0007669"/>
    <property type="project" value="UniProtKB-UniRule"/>
</dbReference>
<dbReference type="GO" id="GO:0046872">
    <property type="term" value="F:metal ion binding"/>
    <property type="evidence" value="ECO:0007669"/>
    <property type="project" value="UniProtKB-UniRule"/>
</dbReference>
<dbReference type="PROSITE" id="PS00191">
    <property type="entry name" value="CYTOCHROME_B5_1"/>
    <property type="match status" value="1"/>
</dbReference>
<dbReference type="InterPro" id="IPR001199">
    <property type="entry name" value="Cyt_B5-like_heme/steroid-bd"/>
</dbReference>
<evidence type="ECO:0000256" key="2">
    <source>
        <dbReference type="ARBA" id="ARBA00022723"/>
    </source>
</evidence>
<keyword evidence="2 4" id="KW-0479">Metal-binding</keyword>
<dbReference type="Proteomes" id="UP000315496">
    <property type="component" value="Chromosome 4"/>
</dbReference>
<keyword evidence="7" id="KW-1185">Reference proteome</keyword>
<keyword evidence="3 4" id="KW-0408">Iron</keyword>
<proteinExistence type="inferred from homology"/>